<dbReference type="InterPro" id="IPR051553">
    <property type="entry name" value="Ran_GTPase-activating"/>
</dbReference>
<reference evidence="2 3" key="1">
    <citation type="submission" date="2021-12" db="EMBL/GenBank/DDBJ databases">
        <title>Discovery of the Pendulisporaceae a myxobacterial family with distinct sporulation behavior and unique specialized metabolism.</title>
        <authorList>
            <person name="Garcia R."/>
            <person name="Popoff A."/>
            <person name="Bader C.D."/>
            <person name="Loehr J."/>
            <person name="Walesch S."/>
            <person name="Walt C."/>
            <person name="Boldt J."/>
            <person name="Bunk B."/>
            <person name="Haeckl F.J.F.P.J."/>
            <person name="Gunesch A.P."/>
            <person name="Birkelbach J."/>
            <person name="Nuebel U."/>
            <person name="Pietschmann T."/>
            <person name="Bach T."/>
            <person name="Mueller R."/>
        </authorList>
    </citation>
    <scope>NUCLEOTIDE SEQUENCE [LARGE SCALE GENOMIC DNA]</scope>
    <source>
        <strain evidence="2 3">MSr11954</strain>
    </source>
</reference>
<name>A0ABZ2MBV6_9BACT</name>
<feature type="signal peptide" evidence="1">
    <location>
        <begin position="1"/>
        <end position="19"/>
    </location>
</feature>
<dbReference type="Gene3D" id="2.130.10.30">
    <property type="entry name" value="Regulator of chromosome condensation 1/beta-lactamase-inhibitor protein II"/>
    <property type="match status" value="2"/>
</dbReference>
<dbReference type="PROSITE" id="PS50012">
    <property type="entry name" value="RCC1_3"/>
    <property type="match status" value="3"/>
</dbReference>
<dbReference type="EMBL" id="CP089984">
    <property type="protein sequence ID" value="WXB19963.1"/>
    <property type="molecule type" value="Genomic_DNA"/>
</dbReference>
<organism evidence="2 3">
    <name type="scientific">Pendulispora albinea</name>
    <dbReference type="NCBI Taxonomy" id="2741071"/>
    <lineage>
        <taxon>Bacteria</taxon>
        <taxon>Pseudomonadati</taxon>
        <taxon>Myxococcota</taxon>
        <taxon>Myxococcia</taxon>
        <taxon>Myxococcales</taxon>
        <taxon>Sorangiineae</taxon>
        <taxon>Pendulisporaceae</taxon>
        <taxon>Pendulispora</taxon>
    </lineage>
</organism>
<sequence length="394" mass="39141">MMNFSRIAFLSALVLGAIACSSSDDNKGGGGGGQNPPPGGGGCSGDGCIAVALSLAGDVSCAIMKDGTGRCWGPAYTGGRGRGDKEKSSGPEPMAVTELTAAADIFINNNASCARLRDGTVKCWGDGNGSGNGTGEAEGGKAVPAAVNATGSVKALVGSDSRVCALLQDGGASCWQQMLAIAPAAPDPSLVPVKVPTVVGATELAVGGDHICILNASGVVSCYGFNKSGQLGYVTDSASDELKPVTDLPAAAHVWASDDSSCAALKDGKLACWGSNRGDGNAEAGPEAVIVTGVANVTSVAVGGEHTCAVVQDGSVWCWGANEHGQLGDGTTTDQAKPVKVAGITDATVVAVSKEASCIIRKDGKVLCWGSNPAGQFGARTENPTVTTPFVVPL</sequence>
<dbReference type="PANTHER" id="PTHR45982">
    <property type="entry name" value="REGULATOR OF CHROMOSOME CONDENSATION"/>
    <property type="match status" value="1"/>
</dbReference>
<dbReference type="PANTHER" id="PTHR45982:SF1">
    <property type="entry name" value="REGULATOR OF CHROMOSOME CONDENSATION"/>
    <property type="match status" value="1"/>
</dbReference>
<dbReference type="PROSITE" id="PS51257">
    <property type="entry name" value="PROKAR_LIPOPROTEIN"/>
    <property type="match status" value="1"/>
</dbReference>
<feature type="chain" id="PRO_5046135231" description="BNR repeat domain protein" evidence="1">
    <location>
        <begin position="20"/>
        <end position="394"/>
    </location>
</feature>
<dbReference type="SUPFAM" id="SSF50985">
    <property type="entry name" value="RCC1/BLIP-II"/>
    <property type="match status" value="1"/>
</dbReference>
<gene>
    <name evidence="2" type="ORF">LZC94_22410</name>
</gene>
<evidence type="ECO:0000313" key="2">
    <source>
        <dbReference type="EMBL" id="WXB19963.1"/>
    </source>
</evidence>
<dbReference type="InterPro" id="IPR000408">
    <property type="entry name" value="Reg_chr_condens"/>
</dbReference>
<evidence type="ECO:0000256" key="1">
    <source>
        <dbReference type="SAM" id="SignalP"/>
    </source>
</evidence>
<dbReference type="PRINTS" id="PR00633">
    <property type="entry name" value="RCCNDNSATION"/>
</dbReference>
<dbReference type="Proteomes" id="UP001370348">
    <property type="component" value="Chromosome"/>
</dbReference>
<protein>
    <recommendedName>
        <fullName evidence="4">BNR repeat domain protein</fullName>
    </recommendedName>
</protein>
<evidence type="ECO:0008006" key="4">
    <source>
        <dbReference type="Google" id="ProtNLM"/>
    </source>
</evidence>
<dbReference type="InterPro" id="IPR009091">
    <property type="entry name" value="RCC1/BLIP-II"/>
</dbReference>
<keyword evidence="3" id="KW-1185">Reference proteome</keyword>
<keyword evidence="1" id="KW-0732">Signal</keyword>
<dbReference type="Pfam" id="PF13540">
    <property type="entry name" value="RCC1_2"/>
    <property type="match status" value="2"/>
</dbReference>
<dbReference type="RefSeq" id="WP_394829563.1">
    <property type="nucleotide sequence ID" value="NZ_CP089984.1"/>
</dbReference>
<accession>A0ABZ2MBV6</accession>
<evidence type="ECO:0000313" key="3">
    <source>
        <dbReference type="Proteomes" id="UP001370348"/>
    </source>
</evidence>
<proteinExistence type="predicted"/>